<name>A0ABU2BWT9_9ACTN</name>
<evidence type="ECO:0000259" key="1">
    <source>
        <dbReference type="Pfam" id="PF11716"/>
    </source>
</evidence>
<sequence length="291" mass="31031">MTETPAAPAPRDEAAQARVREHIATWEASCADVVALLRSLTPADWDRPTELPGWDVRAVAAHLAHLEGELAGRPQPQVEVPAAPHVKGFMGQYTESGTIARRDWKPQRIVDELEEVVAERRAALAANPPEDPSAPGPSFAALAGWSWETLLHNRPFDIWMHEQDIRRAVGRPGGLDTPGAAHAGRVVARSLPMVVGKRGGAQAGQSVVLELTDVPHPDLPSVLAVLVGDDGRARACDVGDLSGGPTATVRLDWVDWIRLGGGRASADEVEVLVEGDQELGRRVLAGLAVTP</sequence>
<evidence type="ECO:0000313" key="2">
    <source>
        <dbReference type="EMBL" id="MDR7362593.1"/>
    </source>
</evidence>
<dbReference type="Gene3D" id="1.20.120.450">
    <property type="entry name" value="dinb family like domain"/>
    <property type="match status" value="1"/>
</dbReference>
<keyword evidence="3" id="KW-1185">Reference proteome</keyword>
<evidence type="ECO:0000313" key="3">
    <source>
        <dbReference type="Proteomes" id="UP001183648"/>
    </source>
</evidence>
<gene>
    <name evidence="2" type="ORF">J2S63_002146</name>
</gene>
<reference evidence="2 3" key="1">
    <citation type="submission" date="2023-07" db="EMBL/GenBank/DDBJ databases">
        <title>Sequencing the genomes of 1000 actinobacteria strains.</title>
        <authorList>
            <person name="Klenk H.-P."/>
        </authorList>
    </citation>
    <scope>NUCLEOTIDE SEQUENCE [LARGE SCALE GENOMIC DNA]</scope>
    <source>
        <strain evidence="2 3">DSM 19426</strain>
    </source>
</reference>
<dbReference type="Pfam" id="PF11716">
    <property type="entry name" value="MDMPI_N"/>
    <property type="match status" value="1"/>
</dbReference>
<feature type="domain" description="Mycothiol-dependent maleylpyruvate isomerase metal-binding" evidence="1">
    <location>
        <begin position="26"/>
        <end position="166"/>
    </location>
</feature>
<dbReference type="EMBL" id="JAVDYG010000001">
    <property type="protein sequence ID" value="MDR7362593.1"/>
    <property type="molecule type" value="Genomic_DNA"/>
</dbReference>
<proteinExistence type="predicted"/>
<protein>
    <submittedName>
        <fullName evidence="2">Uncharacterized protein (TIGR03083 family)</fullName>
    </submittedName>
</protein>
<dbReference type="InterPro" id="IPR017517">
    <property type="entry name" value="Maleyloyr_isom"/>
</dbReference>
<dbReference type="InterPro" id="IPR034660">
    <property type="entry name" value="DinB/YfiT-like"/>
</dbReference>
<organism evidence="2 3">
    <name type="scientific">Nocardioides marmoribigeumensis</name>
    <dbReference type="NCBI Taxonomy" id="433649"/>
    <lineage>
        <taxon>Bacteria</taxon>
        <taxon>Bacillati</taxon>
        <taxon>Actinomycetota</taxon>
        <taxon>Actinomycetes</taxon>
        <taxon>Propionibacteriales</taxon>
        <taxon>Nocardioidaceae</taxon>
        <taxon>Nocardioides</taxon>
    </lineage>
</organism>
<dbReference type="InterPro" id="IPR024344">
    <property type="entry name" value="MDMPI_metal-binding"/>
</dbReference>
<dbReference type="RefSeq" id="WP_310301898.1">
    <property type="nucleotide sequence ID" value="NZ_BAAAPS010000008.1"/>
</dbReference>
<dbReference type="NCBIfam" id="TIGR03083">
    <property type="entry name" value="maleylpyruvate isomerase family mycothiol-dependent enzyme"/>
    <property type="match status" value="1"/>
</dbReference>
<dbReference type="SUPFAM" id="SSF109854">
    <property type="entry name" value="DinB/YfiT-like putative metalloenzymes"/>
    <property type="match status" value="1"/>
</dbReference>
<comment type="caution">
    <text evidence="2">The sequence shown here is derived from an EMBL/GenBank/DDBJ whole genome shotgun (WGS) entry which is preliminary data.</text>
</comment>
<dbReference type="Proteomes" id="UP001183648">
    <property type="component" value="Unassembled WGS sequence"/>
</dbReference>
<accession>A0ABU2BWT9</accession>